<keyword evidence="1" id="KW-0472">Membrane</keyword>
<keyword evidence="4" id="KW-1185">Reference proteome</keyword>
<evidence type="ECO:0000256" key="2">
    <source>
        <dbReference type="SAM" id="SignalP"/>
    </source>
</evidence>
<keyword evidence="1" id="KW-1133">Transmembrane helix</keyword>
<comment type="caution">
    <text evidence="3">The sequence shown here is derived from an EMBL/GenBank/DDBJ whole genome shotgun (WGS) entry which is preliminary data.</text>
</comment>
<evidence type="ECO:0000256" key="1">
    <source>
        <dbReference type="SAM" id="Phobius"/>
    </source>
</evidence>
<evidence type="ECO:0000313" key="4">
    <source>
        <dbReference type="Proteomes" id="UP000824120"/>
    </source>
</evidence>
<accession>A0A9J5WYZ3</accession>
<feature type="signal peptide" evidence="2">
    <location>
        <begin position="1"/>
        <end position="20"/>
    </location>
</feature>
<sequence length="88" mass="8981">MTTINAFTSIVTILTALVTAATTISATTTASVTTTRVFSTSASIAFTLGYGGGGSRYCSTSDRVVMAMVVVVEVVMAVSTSVVKTITM</sequence>
<proteinExistence type="predicted"/>
<evidence type="ECO:0008006" key="5">
    <source>
        <dbReference type="Google" id="ProtNLM"/>
    </source>
</evidence>
<dbReference type="EMBL" id="JACXVP010000010">
    <property type="protein sequence ID" value="KAG5580198.1"/>
    <property type="molecule type" value="Genomic_DNA"/>
</dbReference>
<protein>
    <recommendedName>
        <fullName evidence="5">Transmembrane protein</fullName>
    </recommendedName>
</protein>
<feature type="transmembrane region" description="Helical" evidence="1">
    <location>
        <begin position="64"/>
        <end position="83"/>
    </location>
</feature>
<organism evidence="3 4">
    <name type="scientific">Solanum commersonii</name>
    <name type="common">Commerson's wild potato</name>
    <name type="synonym">Commerson's nightshade</name>
    <dbReference type="NCBI Taxonomy" id="4109"/>
    <lineage>
        <taxon>Eukaryota</taxon>
        <taxon>Viridiplantae</taxon>
        <taxon>Streptophyta</taxon>
        <taxon>Embryophyta</taxon>
        <taxon>Tracheophyta</taxon>
        <taxon>Spermatophyta</taxon>
        <taxon>Magnoliopsida</taxon>
        <taxon>eudicotyledons</taxon>
        <taxon>Gunneridae</taxon>
        <taxon>Pentapetalae</taxon>
        <taxon>asterids</taxon>
        <taxon>lamiids</taxon>
        <taxon>Solanales</taxon>
        <taxon>Solanaceae</taxon>
        <taxon>Solanoideae</taxon>
        <taxon>Solaneae</taxon>
        <taxon>Solanum</taxon>
    </lineage>
</organism>
<gene>
    <name evidence="3" type="ORF">H5410_050825</name>
</gene>
<keyword evidence="1" id="KW-0812">Transmembrane</keyword>
<reference evidence="3 4" key="1">
    <citation type="submission" date="2020-09" db="EMBL/GenBank/DDBJ databases">
        <title>De no assembly of potato wild relative species, Solanum commersonii.</title>
        <authorList>
            <person name="Cho K."/>
        </authorList>
    </citation>
    <scope>NUCLEOTIDE SEQUENCE [LARGE SCALE GENOMIC DNA]</scope>
    <source>
        <strain evidence="3">LZ3.2</strain>
        <tissue evidence="3">Leaf</tissue>
    </source>
</reference>
<dbReference type="AlphaFoldDB" id="A0A9J5WYZ3"/>
<name>A0A9J5WYZ3_SOLCO</name>
<dbReference type="Proteomes" id="UP000824120">
    <property type="component" value="Chromosome 10"/>
</dbReference>
<feature type="chain" id="PRO_5039926171" description="Transmembrane protein" evidence="2">
    <location>
        <begin position="21"/>
        <end position="88"/>
    </location>
</feature>
<keyword evidence="2" id="KW-0732">Signal</keyword>
<feature type="non-terminal residue" evidence="3">
    <location>
        <position position="88"/>
    </location>
</feature>
<evidence type="ECO:0000313" key="3">
    <source>
        <dbReference type="EMBL" id="KAG5580198.1"/>
    </source>
</evidence>